<keyword evidence="2" id="KW-1185">Reference proteome</keyword>
<organism evidence="1 2">
    <name type="scientific">Thermodesulfobacterium commune DSM 2178</name>
    <dbReference type="NCBI Taxonomy" id="289377"/>
    <lineage>
        <taxon>Bacteria</taxon>
        <taxon>Pseudomonadati</taxon>
        <taxon>Thermodesulfobacteriota</taxon>
        <taxon>Thermodesulfobacteria</taxon>
        <taxon>Thermodesulfobacteriales</taxon>
        <taxon>Thermodesulfobacteriaceae</taxon>
        <taxon>Thermodesulfobacterium</taxon>
    </lineage>
</organism>
<accession>A0A075WTA9</accession>
<dbReference type="PaxDb" id="289377-HL41_01495"/>
<sequence>MNKKLKFFVLGFLILLLLSPLGLKAENLKLGVSFSEDKITHFYLAISNYFQVPKEKIVILKKSSLIKEEELPLVLYLSQKKKVSPEFIIELRNRGYSWYEIFIYLGLKPEKEFEKWVVIYQPAYGPPYGKAWGYHKKHPTRKIVFTDHDLIILSNVHFMSNYYQINPIEIKQKFDTHRDILILHEHLFRKKHRIKSR</sequence>
<dbReference type="OrthoDB" id="9800751at2"/>
<dbReference type="AlphaFoldDB" id="A0A075WTA9"/>
<dbReference type="EMBL" id="CP008796">
    <property type="protein sequence ID" value="AIH03603.1"/>
    <property type="molecule type" value="Genomic_DNA"/>
</dbReference>
<dbReference type="RefSeq" id="WP_038063525.1">
    <property type="nucleotide sequence ID" value="NZ_CP008796.1"/>
</dbReference>
<dbReference type="eggNOG" id="COG3064">
    <property type="taxonomic scope" value="Bacteria"/>
</dbReference>
<protein>
    <submittedName>
        <fullName evidence="1">Uncharacterized protein</fullName>
    </submittedName>
</protein>
<dbReference type="KEGG" id="tcm:HL41_01495"/>
<evidence type="ECO:0000313" key="1">
    <source>
        <dbReference type="EMBL" id="AIH03603.1"/>
    </source>
</evidence>
<dbReference type="Proteomes" id="UP000028481">
    <property type="component" value="Chromosome"/>
</dbReference>
<reference evidence="1 2" key="1">
    <citation type="journal article" date="2015" name="Genome Announc.">
        <title>Genome Sequence of a Sulfate-Reducing Thermophilic Bacterium, Thermodesulfobacterium commune DSM 2178T (Phylum Thermodesulfobacteria).</title>
        <authorList>
            <person name="Bhatnagar S."/>
            <person name="Badger J.H."/>
            <person name="Madupu R."/>
            <person name="Khouri H.M."/>
            <person name="O'Connor E.M."/>
            <person name="Robb F.T."/>
            <person name="Ward N.L."/>
            <person name="Eisen J.A."/>
        </authorList>
    </citation>
    <scope>NUCLEOTIDE SEQUENCE [LARGE SCALE GENOMIC DNA]</scope>
    <source>
        <strain evidence="1 2">DSM 2178</strain>
    </source>
</reference>
<gene>
    <name evidence="1" type="ORF">HL41_01495</name>
</gene>
<name>A0A075WTA9_9BACT</name>
<proteinExistence type="predicted"/>
<evidence type="ECO:0000313" key="2">
    <source>
        <dbReference type="Proteomes" id="UP000028481"/>
    </source>
</evidence>
<dbReference type="HOGENOM" id="CLU_1383602_0_0_0"/>